<dbReference type="AlphaFoldDB" id="A0A9D4GJT1"/>
<name>A0A9D4GJT1_DREPO</name>
<dbReference type="EMBL" id="JAIWYP010000005">
    <property type="protein sequence ID" value="KAH3816761.1"/>
    <property type="molecule type" value="Genomic_DNA"/>
</dbReference>
<reference evidence="2" key="1">
    <citation type="journal article" date="2019" name="bioRxiv">
        <title>The Genome of the Zebra Mussel, Dreissena polymorpha: A Resource for Invasive Species Research.</title>
        <authorList>
            <person name="McCartney M.A."/>
            <person name="Auch B."/>
            <person name="Kono T."/>
            <person name="Mallez S."/>
            <person name="Zhang Y."/>
            <person name="Obille A."/>
            <person name="Becker A."/>
            <person name="Abrahante J.E."/>
            <person name="Garbe J."/>
            <person name="Badalamenti J.P."/>
            <person name="Herman A."/>
            <person name="Mangelson H."/>
            <person name="Liachko I."/>
            <person name="Sullivan S."/>
            <person name="Sone E.D."/>
            <person name="Koren S."/>
            <person name="Silverstein K.A.T."/>
            <person name="Beckman K.B."/>
            <person name="Gohl D.M."/>
        </authorList>
    </citation>
    <scope>NUCLEOTIDE SEQUENCE</scope>
    <source>
        <strain evidence="2">Duluth1</strain>
        <tissue evidence="2">Whole animal</tissue>
    </source>
</reference>
<proteinExistence type="predicted"/>
<feature type="compositionally biased region" description="Basic residues" evidence="1">
    <location>
        <begin position="33"/>
        <end position="44"/>
    </location>
</feature>
<feature type="region of interest" description="Disordered" evidence="1">
    <location>
        <begin position="32"/>
        <end position="71"/>
    </location>
</feature>
<feature type="compositionally biased region" description="Polar residues" evidence="1">
    <location>
        <begin position="58"/>
        <end position="71"/>
    </location>
</feature>
<keyword evidence="3" id="KW-1185">Reference proteome</keyword>
<accession>A0A9D4GJT1</accession>
<evidence type="ECO:0000256" key="1">
    <source>
        <dbReference type="SAM" id="MobiDB-lite"/>
    </source>
</evidence>
<protein>
    <submittedName>
        <fullName evidence="2">Uncharacterized protein</fullName>
    </submittedName>
</protein>
<evidence type="ECO:0000313" key="2">
    <source>
        <dbReference type="EMBL" id="KAH3816761.1"/>
    </source>
</evidence>
<gene>
    <name evidence="2" type="ORF">DPMN_118283</name>
</gene>
<sequence length="141" mass="16241">MTTKLSKFVGRYDFRTEHKEFTIKMLVNEKGKNASKKRTCKRQQQRVTEIMESAVSGEESTSSIQNQEPGRLNSQSLTHHLLFLLLTDTLIRSVTVPLRSSSYQSAEVLENLWAYEKVRTTTVSLRTSTDQYGLLRIRNGR</sequence>
<reference evidence="2" key="2">
    <citation type="submission" date="2020-11" db="EMBL/GenBank/DDBJ databases">
        <authorList>
            <person name="McCartney M.A."/>
            <person name="Auch B."/>
            <person name="Kono T."/>
            <person name="Mallez S."/>
            <person name="Becker A."/>
            <person name="Gohl D.M."/>
            <person name="Silverstein K.A.T."/>
            <person name="Koren S."/>
            <person name="Bechman K.B."/>
            <person name="Herman A."/>
            <person name="Abrahante J.E."/>
            <person name="Garbe J."/>
        </authorList>
    </citation>
    <scope>NUCLEOTIDE SEQUENCE</scope>
    <source>
        <strain evidence="2">Duluth1</strain>
        <tissue evidence="2">Whole animal</tissue>
    </source>
</reference>
<dbReference type="Proteomes" id="UP000828390">
    <property type="component" value="Unassembled WGS sequence"/>
</dbReference>
<evidence type="ECO:0000313" key="3">
    <source>
        <dbReference type="Proteomes" id="UP000828390"/>
    </source>
</evidence>
<organism evidence="2 3">
    <name type="scientific">Dreissena polymorpha</name>
    <name type="common">Zebra mussel</name>
    <name type="synonym">Mytilus polymorpha</name>
    <dbReference type="NCBI Taxonomy" id="45954"/>
    <lineage>
        <taxon>Eukaryota</taxon>
        <taxon>Metazoa</taxon>
        <taxon>Spiralia</taxon>
        <taxon>Lophotrochozoa</taxon>
        <taxon>Mollusca</taxon>
        <taxon>Bivalvia</taxon>
        <taxon>Autobranchia</taxon>
        <taxon>Heteroconchia</taxon>
        <taxon>Euheterodonta</taxon>
        <taxon>Imparidentia</taxon>
        <taxon>Neoheterodontei</taxon>
        <taxon>Myida</taxon>
        <taxon>Dreissenoidea</taxon>
        <taxon>Dreissenidae</taxon>
        <taxon>Dreissena</taxon>
    </lineage>
</organism>
<comment type="caution">
    <text evidence="2">The sequence shown here is derived from an EMBL/GenBank/DDBJ whole genome shotgun (WGS) entry which is preliminary data.</text>
</comment>